<protein>
    <submittedName>
        <fullName evidence="1">Uncharacterized protein</fullName>
    </submittedName>
</protein>
<dbReference type="PATRIC" id="fig|931276.5.peg.220"/>
<dbReference type="RefSeq" id="WP_015390389.1">
    <property type="nucleotide sequence ID" value="NC_020291.1"/>
</dbReference>
<organism evidence="1 2">
    <name type="scientific">Clostridium saccharoperbutylacetonicum N1-4(HMT)</name>
    <dbReference type="NCBI Taxonomy" id="931276"/>
    <lineage>
        <taxon>Bacteria</taxon>
        <taxon>Bacillati</taxon>
        <taxon>Bacillota</taxon>
        <taxon>Clostridia</taxon>
        <taxon>Eubacteriales</taxon>
        <taxon>Clostridiaceae</taxon>
        <taxon>Clostridium</taxon>
    </lineage>
</organism>
<name>M1MCA0_9CLOT</name>
<evidence type="ECO:0000313" key="2">
    <source>
        <dbReference type="Proteomes" id="UP000011728"/>
    </source>
</evidence>
<dbReference type="STRING" id="36745.CLSAP_02420"/>
<dbReference type="EMBL" id="CP004121">
    <property type="protein sequence ID" value="AGF54063.1"/>
    <property type="molecule type" value="Genomic_DNA"/>
</dbReference>
<proteinExistence type="predicted"/>
<dbReference type="KEGG" id="csr:Cspa_c02450"/>
<gene>
    <name evidence="1" type="ORF">Cspa_c02450</name>
</gene>
<sequence length="99" mass="11053">MAAGQNSGNLIVMDADFLCAAETINKCGDKFKGVIDQYKQIMFYISAHGFVDGLITSNILEIEEEVDKYTLIVDGIVNQSKMILESFAKEIDSNDNFKY</sequence>
<keyword evidence="2" id="KW-1185">Reference proteome</keyword>
<accession>M1MCA0</accession>
<dbReference type="HOGENOM" id="CLU_2315372_0_0_9"/>
<dbReference type="Proteomes" id="UP000011728">
    <property type="component" value="Chromosome"/>
</dbReference>
<evidence type="ECO:0000313" key="1">
    <source>
        <dbReference type="EMBL" id="AGF54063.1"/>
    </source>
</evidence>
<dbReference type="AlphaFoldDB" id="M1MCA0"/>
<reference evidence="1 2" key="1">
    <citation type="submission" date="2013-02" db="EMBL/GenBank/DDBJ databases">
        <title>Genome sequence of Clostridium saccharoperbutylacetonicum N1-4(HMT).</title>
        <authorList>
            <person name="Poehlein A."/>
            <person name="Daniel R."/>
        </authorList>
    </citation>
    <scope>NUCLEOTIDE SEQUENCE [LARGE SCALE GENOMIC DNA]</scope>
    <source>
        <strain evidence="2">N1-4(HMT)</strain>
    </source>
</reference>